<organism evidence="1 2">
    <name type="scientific">Brevibacterium aurantiacum</name>
    <dbReference type="NCBI Taxonomy" id="273384"/>
    <lineage>
        <taxon>Bacteria</taxon>
        <taxon>Bacillati</taxon>
        <taxon>Actinomycetota</taxon>
        <taxon>Actinomycetes</taxon>
        <taxon>Micrococcales</taxon>
        <taxon>Brevibacteriaceae</taxon>
        <taxon>Brevibacterium</taxon>
    </lineage>
</organism>
<proteinExistence type="predicted"/>
<evidence type="ECO:0000313" key="2">
    <source>
        <dbReference type="Proteomes" id="UP000234300"/>
    </source>
</evidence>
<evidence type="ECO:0000313" key="1">
    <source>
        <dbReference type="EMBL" id="SMY04413.1"/>
    </source>
</evidence>
<dbReference type="InterPro" id="IPR029058">
    <property type="entry name" value="AB_hydrolase_fold"/>
</dbReference>
<dbReference type="SUPFAM" id="SSF53474">
    <property type="entry name" value="alpha/beta-Hydrolases"/>
    <property type="match status" value="1"/>
</dbReference>
<gene>
    <name evidence="1" type="ORF">BAURA86_03671</name>
</gene>
<accession>A0A2H1KXB3</accession>
<dbReference type="RefSeq" id="WP_146001515.1">
    <property type="nucleotide sequence ID" value="NZ_FXZI01000019.1"/>
</dbReference>
<dbReference type="Proteomes" id="UP000234300">
    <property type="component" value="Unassembled WGS sequence"/>
</dbReference>
<protein>
    <recommendedName>
        <fullName evidence="3">XcbB/CpsF family capsular polysaccharide biosynthesis protein</fullName>
    </recommendedName>
</protein>
<name>A0A2H1KXB3_BREAU</name>
<evidence type="ECO:0008006" key="3">
    <source>
        <dbReference type="Google" id="ProtNLM"/>
    </source>
</evidence>
<dbReference type="EMBL" id="FXZI01000019">
    <property type="protein sequence ID" value="SMY04413.1"/>
    <property type="molecule type" value="Genomic_DNA"/>
</dbReference>
<sequence length="361" mass="39376">MELAYESMNPPLVGDFRGAVTLSASDLSGSVYEYIVSCSAEGHYPNFIHVLDARITSDRTPIVISRTDPITRERVAELASLGYLLYHSSSGEARFVHRARIPTLWSPVMDGSIKVDENGVYYTIDVRLPKADVNRLVVVFSGVAAKPSSPWLSRYFEPNYRHLTGLTSADTAILRIADVGGVVGAFYGPTRDRPNNRIAVTGLIDSVIRDLGVRRDRVCLVGSSKGATGAVLHGLISRLPFVAVDPIVSDRFYEDVLNDAHFTSGPVFFESKDDVFGRLVSEIDGRGDMFAGFLTSPHSEQYNLVRDFYSQLTGSSGLFSTADPRIDGHPAVAGSTLGMTVTLVNCVVHNLPLWTGCYSFV</sequence>
<dbReference type="NCBIfam" id="NF033892">
    <property type="entry name" value="XcbB_CpsF_sero"/>
    <property type="match status" value="1"/>
</dbReference>
<dbReference type="AlphaFoldDB" id="A0A2H1KXB3"/>
<reference evidence="1 2" key="1">
    <citation type="submission" date="2017-03" db="EMBL/GenBank/DDBJ databases">
        <authorList>
            <person name="Afonso C.L."/>
            <person name="Miller P.J."/>
            <person name="Scott M.A."/>
            <person name="Spackman E."/>
            <person name="Goraichik I."/>
            <person name="Dimitrov K.M."/>
            <person name="Suarez D.L."/>
            <person name="Swayne D.E."/>
        </authorList>
    </citation>
    <scope>NUCLEOTIDE SEQUENCE [LARGE SCALE GENOMIC DNA]</scope>
    <source>
        <strain evidence="2">8(6)</strain>
    </source>
</reference>